<dbReference type="PATRIC" id="fig|1348973.3.peg.3033"/>
<dbReference type="GO" id="GO:0016020">
    <property type="term" value="C:membrane"/>
    <property type="evidence" value="ECO:0007669"/>
    <property type="project" value="InterPro"/>
</dbReference>
<dbReference type="RefSeq" id="WP_035196631.1">
    <property type="nucleotide sequence ID" value="NZ_JJRY01000013.1"/>
</dbReference>
<dbReference type="Proteomes" id="UP000027936">
    <property type="component" value="Unassembled WGS sequence"/>
</dbReference>
<evidence type="ECO:0000256" key="8">
    <source>
        <dbReference type="SAM" id="Phobius"/>
    </source>
</evidence>
<feature type="transmembrane region" description="Helical" evidence="8">
    <location>
        <begin position="140"/>
        <end position="155"/>
    </location>
</feature>
<feature type="transmembrane region" description="Helical" evidence="8">
    <location>
        <begin position="40"/>
        <end position="65"/>
    </location>
</feature>
<dbReference type="GO" id="GO:0009372">
    <property type="term" value="P:quorum sensing"/>
    <property type="evidence" value="ECO:0007669"/>
    <property type="project" value="UniProtKB-KW"/>
</dbReference>
<comment type="caution">
    <text evidence="9">The sequence shown here is derived from an EMBL/GenBank/DDBJ whole genome shotgun (WGS) entry which is preliminary data.</text>
</comment>
<dbReference type="OrthoDB" id="2454346at2"/>
<evidence type="ECO:0000256" key="7">
    <source>
        <dbReference type="ARBA" id="ARBA00023136"/>
    </source>
</evidence>
<name>A0A072NIQ4_SCHAZ</name>
<evidence type="ECO:0000256" key="5">
    <source>
        <dbReference type="ARBA" id="ARBA00022801"/>
    </source>
</evidence>
<keyword evidence="2" id="KW-0673">Quorum sensing</keyword>
<evidence type="ECO:0000256" key="1">
    <source>
        <dbReference type="ARBA" id="ARBA00022475"/>
    </source>
</evidence>
<dbReference type="SMART" id="SM00793">
    <property type="entry name" value="AgrB"/>
    <property type="match status" value="1"/>
</dbReference>
<keyword evidence="7 8" id="KW-0472">Membrane</keyword>
<keyword evidence="1" id="KW-1003">Cell membrane</keyword>
<feature type="transmembrane region" description="Helical" evidence="8">
    <location>
        <begin position="77"/>
        <end position="98"/>
    </location>
</feature>
<dbReference type="EMBL" id="JJRY01000013">
    <property type="protein sequence ID" value="KEF37574.1"/>
    <property type="molecule type" value="Genomic_DNA"/>
</dbReference>
<reference evidence="9 10" key="1">
    <citation type="submission" date="2014-04" db="EMBL/GenBank/DDBJ databases">
        <title>Draft genome sequence of Bacillus azotoformans MEV2011, a (co-) denitrifying strain unable to grow in the presence of oxygen.</title>
        <authorList>
            <person name="Nielsen M."/>
            <person name="Schreiber L."/>
            <person name="Finster K."/>
            <person name="Schramm A."/>
        </authorList>
    </citation>
    <scope>NUCLEOTIDE SEQUENCE [LARGE SCALE GENOMIC DNA]</scope>
    <source>
        <strain evidence="9 10">MEV2011</strain>
    </source>
</reference>
<evidence type="ECO:0000256" key="3">
    <source>
        <dbReference type="ARBA" id="ARBA00022670"/>
    </source>
</evidence>
<evidence type="ECO:0000313" key="9">
    <source>
        <dbReference type="EMBL" id="KEF37574.1"/>
    </source>
</evidence>
<protein>
    <submittedName>
        <fullName evidence="9">Protein possibly involved in post-translational modification of quorum-sensing peptides</fullName>
    </submittedName>
</protein>
<keyword evidence="5" id="KW-0378">Hydrolase</keyword>
<evidence type="ECO:0000256" key="4">
    <source>
        <dbReference type="ARBA" id="ARBA00022692"/>
    </source>
</evidence>
<dbReference type="GO" id="GO:0006508">
    <property type="term" value="P:proteolysis"/>
    <property type="evidence" value="ECO:0007669"/>
    <property type="project" value="UniProtKB-KW"/>
</dbReference>
<keyword evidence="3" id="KW-0645">Protease</keyword>
<accession>A0A072NIQ4</accession>
<gene>
    <name evidence="9" type="ORF">M670_03153</name>
</gene>
<evidence type="ECO:0000313" key="10">
    <source>
        <dbReference type="Proteomes" id="UP000027936"/>
    </source>
</evidence>
<dbReference type="InterPro" id="IPR006741">
    <property type="entry name" value="AgrB"/>
</dbReference>
<dbReference type="GO" id="GO:0008233">
    <property type="term" value="F:peptidase activity"/>
    <property type="evidence" value="ECO:0007669"/>
    <property type="project" value="UniProtKB-KW"/>
</dbReference>
<dbReference type="AlphaFoldDB" id="A0A072NIQ4"/>
<evidence type="ECO:0000256" key="6">
    <source>
        <dbReference type="ARBA" id="ARBA00022989"/>
    </source>
</evidence>
<evidence type="ECO:0000256" key="2">
    <source>
        <dbReference type="ARBA" id="ARBA00022654"/>
    </source>
</evidence>
<dbReference type="Pfam" id="PF04647">
    <property type="entry name" value="AgrB"/>
    <property type="match status" value="1"/>
</dbReference>
<feature type="transmembrane region" description="Helical" evidence="8">
    <location>
        <begin position="104"/>
        <end position="120"/>
    </location>
</feature>
<feature type="transmembrane region" description="Helical" evidence="8">
    <location>
        <begin position="161"/>
        <end position="179"/>
    </location>
</feature>
<keyword evidence="4 8" id="KW-0812">Transmembrane</keyword>
<keyword evidence="6 8" id="KW-1133">Transmembrane helix</keyword>
<proteinExistence type="predicted"/>
<organism evidence="9 10">
    <name type="scientific">Schinkia azotoformans MEV2011</name>
    <dbReference type="NCBI Taxonomy" id="1348973"/>
    <lineage>
        <taxon>Bacteria</taxon>
        <taxon>Bacillati</taxon>
        <taxon>Bacillota</taxon>
        <taxon>Bacilli</taxon>
        <taxon>Bacillales</taxon>
        <taxon>Bacillaceae</taxon>
        <taxon>Calidifontibacillus/Schinkia group</taxon>
        <taxon>Schinkia</taxon>
    </lineage>
</organism>
<sequence>MQQLEQRLVHYLTQAHHTEVEKAKIAFGVKLILSDLSKFIAVYGVAILLDCWFQLVIMHLAFYFLRQVSLGFHFSSNTQCVIWSILLFPVLCKIQLIITFENHLMLLLIGAFILFLFAPVGTKKHGIVNQKHRSYLQKKCWIRLVIILILYLLLPQHIQPFIALGVSVQAILVIIQLILNKKAAF</sequence>